<dbReference type="GO" id="GO:0005739">
    <property type="term" value="C:mitochondrion"/>
    <property type="evidence" value="ECO:0007669"/>
    <property type="project" value="UniProtKB-SubCell"/>
</dbReference>
<feature type="domain" description="Small ribosomal subunit protein uS7" evidence="9">
    <location>
        <begin position="127"/>
        <end position="274"/>
    </location>
</feature>
<evidence type="ECO:0000256" key="3">
    <source>
        <dbReference type="ARBA" id="ARBA00022980"/>
    </source>
</evidence>
<dbReference type="OrthoDB" id="9972728at2759"/>
<gene>
    <name evidence="10" type="primary">RSM7_0</name>
    <name evidence="11" type="synonym">RSM7_1</name>
    <name evidence="10" type="ORF">Cantr_00490</name>
    <name evidence="11" type="ORF">Cantr_03529</name>
</gene>
<organism evidence="10 12">
    <name type="scientific">Candida viswanathii</name>
    <dbReference type="NCBI Taxonomy" id="5486"/>
    <lineage>
        <taxon>Eukaryota</taxon>
        <taxon>Fungi</taxon>
        <taxon>Dikarya</taxon>
        <taxon>Ascomycota</taxon>
        <taxon>Saccharomycotina</taxon>
        <taxon>Pichiomycetes</taxon>
        <taxon>Debaryomycetaceae</taxon>
        <taxon>Candida/Lodderomyces clade</taxon>
        <taxon>Candida</taxon>
    </lineage>
</organism>
<comment type="similarity">
    <text evidence="2">Belongs to the universal ribosomal protein uS7 family.</text>
</comment>
<dbReference type="SUPFAM" id="SSF47973">
    <property type="entry name" value="Ribosomal protein S7"/>
    <property type="match status" value="1"/>
</dbReference>
<dbReference type="AlphaFoldDB" id="A0A367YGZ4"/>
<keyword evidence="3 10" id="KW-0689">Ribosomal protein</keyword>
<evidence type="ECO:0000256" key="2">
    <source>
        <dbReference type="ARBA" id="ARBA00007151"/>
    </source>
</evidence>
<dbReference type="STRING" id="5486.A0A367YGZ4"/>
<evidence type="ECO:0000259" key="9">
    <source>
        <dbReference type="Pfam" id="PF00177"/>
    </source>
</evidence>
<comment type="caution">
    <text evidence="10">The sequence shown here is derived from an EMBL/GenBank/DDBJ whole genome shotgun (WGS) entry which is preliminary data.</text>
</comment>
<name>A0A367YGZ4_9ASCO</name>
<keyword evidence="5" id="KW-0687">Ribonucleoprotein</keyword>
<dbReference type="Pfam" id="PF00177">
    <property type="entry name" value="Ribosomal_S7"/>
    <property type="match status" value="1"/>
</dbReference>
<evidence type="ECO:0000313" key="12">
    <source>
        <dbReference type="Proteomes" id="UP000253472"/>
    </source>
</evidence>
<dbReference type="GO" id="GO:0006412">
    <property type="term" value="P:translation"/>
    <property type="evidence" value="ECO:0007669"/>
    <property type="project" value="InterPro"/>
</dbReference>
<reference evidence="10 12" key="1">
    <citation type="submission" date="2018-06" db="EMBL/GenBank/DDBJ databases">
        <title>Whole genome sequencing of Candida tropicalis (genome annotated by CSBL at Korea University).</title>
        <authorList>
            <person name="Ahn J."/>
        </authorList>
    </citation>
    <scope>NUCLEOTIDE SEQUENCE [LARGE SCALE GENOMIC DNA]</scope>
    <source>
        <strain evidence="10 12">ATCC 20962</strain>
    </source>
</reference>
<sequence>MSLIRSCARVARIPGPIVAVPTLVRFNSTAVPPQPQVQPKQEKPQQAQPKQKKSKQAAKTANSSVLAEIYPINKNTIEEKDLDDWLNAVEKLKQHVGVKNTAEEIYLNELTKPSQFMVKEFEPTAEQVQETQRYAGKEIPLKSDPTVDNLINLIMRHGRKARARKIVSRAFYIIQLKMRRDPIEILKETLDKLGPLVTTRTLSTGVAKKMVVPIALSEKKRNRFAITWILDASKNRKSNDFAVRLAEEIMNAYEGKSSGYDKKALMHRQATQQRAYIKL</sequence>
<feature type="region of interest" description="Disordered" evidence="8">
    <location>
        <begin position="30"/>
        <end position="60"/>
    </location>
</feature>
<dbReference type="GO" id="GO:0005840">
    <property type="term" value="C:ribosome"/>
    <property type="evidence" value="ECO:0007669"/>
    <property type="project" value="UniProtKB-KW"/>
</dbReference>
<dbReference type="InterPro" id="IPR047988">
    <property type="entry name" value="Ribosomal_uS7m_fungi"/>
</dbReference>
<dbReference type="Proteomes" id="UP000253472">
    <property type="component" value="Unassembled WGS sequence"/>
</dbReference>
<proteinExistence type="inferred from homology"/>
<dbReference type="GO" id="GO:1990904">
    <property type="term" value="C:ribonucleoprotein complex"/>
    <property type="evidence" value="ECO:0007669"/>
    <property type="project" value="UniProtKB-KW"/>
</dbReference>
<protein>
    <recommendedName>
        <fullName evidence="7">Small ribosomal subunit protein uS7m</fullName>
    </recommendedName>
</protein>
<dbReference type="PANTHER" id="PTHR11205">
    <property type="entry name" value="RIBOSOMAL PROTEIN S7"/>
    <property type="match status" value="1"/>
</dbReference>
<comment type="function">
    <text evidence="6">Component of the mitochondrial ribosome (mitoribosome), a dedicated translation machinery responsible for the synthesis of mitochondrial genome-encoded proteins, including at least some of the essential transmembrane subunits of the mitochondrial respiratory chain. The mitoribosomes are attached to the mitochondrial inner membrane and translation products are cotranslationally integrated into the membrane.</text>
</comment>
<evidence type="ECO:0000256" key="6">
    <source>
        <dbReference type="ARBA" id="ARBA00037226"/>
    </source>
</evidence>
<dbReference type="InterPro" id="IPR023798">
    <property type="entry name" value="Ribosomal_uS7_dom"/>
</dbReference>
<keyword evidence="12" id="KW-1185">Reference proteome</keyword>
<dbReference type="InterPro" id="IPR036823">
    <property type="entry name" value="Ribosomal_uS7_dom_sf"/>
</dbReference>
<evidence type="ECO:0000256" key="7">
    <source>
        <dbReference type="ARBA" id="ARBA00039306"/>
    </source>
</evidence>
<evidence type="ECO:0000256" key="1">
    <source>
        <dbReference type="ARBA" id="ARBA00004173"/>
    </source>
</evidence>
<dbReference type="EMBL" id="QLNQ01000021">
    <property type="protein sequence ID" value="RCK64950.1"/>
    <property type="molecule type" value="Genomic_DNA"/>
</dbReference>
<dbReference type="Gene3D" id="1.10.455.10">
    <property type="entry name" value="Ribosomal protein S7 domain"/>
    <property type="match status" value="1"/>
</dbReference>
<dbReference type="FunFam" id="1.10.455.10:FF:000006">
    <property type="entry name" value="37S ribosomal protein S7, mitochondrial"/>
    <property type="match status" value="1"/>
</dbReference>
<dbReference type="EMBL" id="QLNQ01000012">
    <property type="protein sequence ID" value="RCK66511.1"/>
    <property type="molecule type" value="Genomic_DNA"/>
</dbReference>
<evidence type="ECO:0000313" key="11">
    <source>
        <dbReference type="EMBL" id="RCK66511.1"/>
    </source>
</evidence>
<keyword evidence="4" id="KW-0496">Mitochondrion</keyword>
<evidence type="ECO:0000256" key="5">
    <source>
        <dbReference type="ARBA" id="ARBA00023274"/>
    </source>
</evidence>
<comment type="subcellular location">
    <subcellularLocation>
        <location evidence="1">Mitochondrion</location>
    </subcellularLocation>
</comment>
<dbReference type="InterPro" id="IPR000235">
    <property type="entry name" value="Ribosomal_uS7"/>
</dbReference>
<evidence type="ECO:0000256" key="8">
    <source>
        <dbReference type="SAM" id="MobiDB-lite"/>
    </source>
</evidence>
<evidence type="ECO:0000313" key="10">
    <source>
        <dbReference type="EMBL" id="RCK64950.1"/>
    </source>
</evidence>
<evidence type="ECO:0000256" key="4">
    <source>
        <dbReference type="ARBA" id="ARBA00023128"/>
    </source>
</evidence>
<dbReference type="CDD" id="cd14868">
    <property type="entry name" value="uS7_Mitochondria_Fungi"/>
    <property type="match status" value="1"/>
</dbReference>
<accession>A0A367YGZ4</accession>